<feature type="domain" description="Glycoside hydrolase family 31 N-terminal" evidence="4">
    <location>
        <begin position="411"/>
        <end position="564"/>
    </location>
</feature>
<feature type="domain" description="Glycoside hydrolase family 31 TIM barrel" evidence="3">
    <location>
        <begin position="613"/>
        <end position="931"/>
    </location>
</feature>
<dbReference type="Pfam" id="PF17137">
    <property type="entry name" value="DUF5110"/>
    <property type="match status" value="1"/>
</dbReference>
<feature type="domain" description="DUF5110" evidence="5">
    <location>
        <begin position="1044"/>
        <end position="1117"/>
    </location>
</feature>
<evidence type="ECO:0000313" key="7">
    <source>
        <dbReference type="EMBL" id="RSK41910.1"/>
    </source>
</evidence>
<evidence type="ECO:0000259" key="6">
    <source>
        <dbReference type="Pfam" id="PF21365"/>
    </source>
</evidence>
<dbReference type="Gene3D" id="2.60.40.1180">
    <property type="entry name" value="Golgi alpha-mannosidase II"/>
    <property type="match status" value="2"/>
</dbReference>
<evidence type="ECO:0000259" key="5">
    <source>
        <dbReference type="Pfam" id="PF17137"/>
    </source>
</evidence>
<keyword evidence="2" id="KW-0732">Signal</keyword>
<dbReference type="Proteomes" id="UP000270620">
    <property type="component" value="Unassembled WGS sequence"/>
</dbReference>
<dbReference type="InterPro" id="IPR000801">
    <property type="entry name" value="Esterase-like"/>
</dbReference>
<evidence type="ECO:0000259" key="4">
    <source>
        <dbReference type="Pfam" id="PF13802"/>
    </source>
</evidence>
<dbReference type="Pfam" id="PF13802">
    <property type="entry name" value="Gal_mutarotas_2"/>
    <property type="match status" value="1"/>
</dbReference>
<dbReference type="InterPro" id="IPR000322">
    <property type="entry name" value="Glyco_hydro_31_TIM"/>
</dbReference>
<dbReference type="RefSeq" id="WP_125466901.1">
    <property type="nucleotide sequence ID" value="NZ_RWBG01000001.1"/>
</dbReference>
<dbReference type="SUPFAM" id="SSF51011">
    <property type="entry name" value="Glycosyl hydrolase domain"/>
    <property type="match status" value="1"/>
</dbReference>
<proteinExistence type="inferred from homology"/>
<comment type="similarity">
    <text evidence="1">Belongs to the glycosyl hydrolase 31 family.</text>
</comment>
<feature type="chain" id="PRO_5019568835" evidence="2">
    <location>
        <begin position="19"/>
        <end position="1163"/>
    </location>
</feature>
<dbReference type="Gene3D" id="3.20.20.80">
    <property type="entry name" value="Glycosidases"/>
    <property type="match status" value="1"/>
</dbReference>
<dbReference type="Gene3D" id="3.40.50.1820">
    <property type="entry name" value="alpha/beta hydrolase"/>
    <property type="match status" value="1"/>
</dbReference>
<protein>
    <submittedName>
        <fullName evidence="7">DUF4968 domain-containing protein</fullName>
    </submittedName>
</protein>
<dbReference type="InterPro" id="IPR033403">
    <property type="entry name" value="DUF5110"/>
</dbReference>
<dbReference type="Pfam" id="PF00756">
    <property type="entry name" value="Esterase"/>
    <property type="match status" value="1"/>
</dbReference>
<feature type="signal peptide" evidence="2">
    <location>
        <begin position="1"/>
        <end position="18"/>
    </location>
</feature>
<accession>A0A428K6K5</accession>
<evidence type="ECO:0000259" key="3">
    <source>
        <dbReference type="Pfam" id="PF01055"/>
    </source>
</evidence>
<dbReference type="CDD" id="cd14752">
    <property type="entry name" value="GH31_N"/>
    <property type="match status" value="1"/>
</dbReference>
<dbReference type="InterPro" id="IPR011013">
    <property type="entry name" value="Gal_mutarotase_sf_dom"/>
</dbReference>
<evidence type="ECO:0000256" key="2">
    <source>
        <dbReference type="SAM" id="SignalP"/>
    </source>
</evidence>
<dbReference type="InterPro" id="IPR029058">
    <property type="entry name" value="AB_hydrolase_fold"/>
</dbReference>
<dbReference type="AlphaFoldDB" id="A0A428K6K5"/>
<keyword evidence="8" id="KW-1185">Reference proteome</keyword>
<dbReference type="SUPFAM" id="SSF51445">
    <property type="entry name" value="(Trans)glycosidases"/>
    <property type="match status" value="1"/>
</dbReference>
<gene>
    <name evidence="7" type="ORF">EJA19_03250</name>
</gene>
<dbReference type="SUPFAM" id="SSF53474">
    <property type="entry name" value="alpha/beta-Hydrolases"/>
    <property type="match status" value="1"/>
</dbReference>
<dbReference type="Gene3D" id="2.60.40.1760">
    <property type="entry name" value="glycosyl hydrolase (family 31)"/>
    <property type="match status" value="1"/>
</dbReference>
<dbReference type="GO" id="GO:0030246">
    <property type="term" value="F:carbohydrate binding"/>
    <property type="evidence" value="ECO:0007669"/>
    <property type="project" value="InterPro"/>
</dbReference>
<dbReference type="InterPro" id="IPR013780">
    <property type="entry name" value="Glyco_hydro_b"/>
</dbReference>
<dbReference type="Pfam" id="PF01055">
    <property type="entry name" value="Glyco_hydro_31_2nd"/>
    <property type="match status" value="1"/>
</dbReference>
<dbReference type="Pfam" id="PF21365">
    <property type="entry name" value="Glyco_hydro_31_3rd"/>
    <property type="match status" value="1"/>
</dbReference>
<dbReference type="EMBL" id="RWBG01000001">
    <property type="protein sequence ID" value="RSK41910.1"/>
    <property type="molecule type" value="Genomic_DNA"/>
</dbReference>
<evidence type="ECO:0000313" key="8">
    <source>
        <dbReference type="Proteomes" id="UP000270620"/>
    </source>
</evidence>
<dbReference type="GO" id="GO:0004553">
    <property type="term" value="F:hydrolase activity, hydrolyzing O-glycosyl compounds"/>
    <property type="evidence" value="ECO:0007669"/>
    <property type="project" value="InterPro"/>
</dbReference>
<dbReference type="PANTHER" id="PTHR43863">
    <property type="entry name" value="HYDROLASE, PUTATIVE (AFU_ORTHOLOGUE AFUA_1G03140)-RELATED"/>
    <property type="match status" value="1"/>
</dbReference>
<organism evidence="7 8">
    <name type="scientific">Mangrovimonas spongiae</name>
    <dbReference type="NCBI Taxonomy" id="2494697"/>
    <lineage>
        <taxon>Bacteria</taxon>
        <taxon>Pseudomonadati</taxon>
        <taxon>Bacteroidota</taxon>
        <taxon>Flavobacteriia</taxon>
        <taxon>Flavobacteriales</taxon>
        <taxon>Flavobacteriaceae</taxon>
        <taxon>Mangrovimonas</taxon>
    </lineage>
</organism>
<dbReference type="PANTHER" id="PTHR43863:SF2">
    <property type="entry name" value="MALTASE-GLUCOAMYLASE"/>
    <property type="match status" value="1"/>
</dbReference>
<feature type="domain" description="Glycosyl hydrolase family 31 C-terminal" evidence="6">
    <location>
        <begin position="940"/>
        <end position="1025"/>
    </location>
</feature>
<reference evidence="7 8" key="1">
    <citation type="submission" date="2018-12" db="EMBL/GenBank/DDBJ databases">
        <title>Mangrovimonas spongiae sp. nov., a novel member of the genus Mangrovimonas isolated from marine sponge.</title>
        <authorList>
            <person name="Zhuang L."/>
            <person name="Luo L."/>
        </authorList>
    </citation>
    <scope>NUCLEOTIDE SEQUENCE [LARGE SCALE GENOMIC DNA]</scope>
    <source>
        <strain evidence="7 8">HN-E26</strain>
    </source>
</reference>
<dbReference type="SUPFAM" id="SSF74650">
    <property type="entry name" value="Galactose mutarotase-like"/>
    <property type="match status" value="1"/>
</dbReference>
<comment type="caution">
    <text evidence="7">The sequence shown here is derived from an EMBL/GenBank/DDBJ whole genome shotgun (WGS) entry which is preliminary data.</text>
</comment>
<dbReference type="InterPro" id="IPR013783">
    <property type="entry name" value="Ig-like_fold"/>
</dbReference>
<name>A0A428K6K5_9FLAO</name>
<dbReference type="InterPro" id="IPR025887">
    <property type="entry name" value="Glyco_hydro_31_N_dom"/>
</dbReference>
<evidence type="ECO:0000256" key="1">
    <source>
        <dbReference type="ARBA" id="ARBA00007806"/>
    </source>
</evidence>
<dbReference type="Gene3D" id="2.60.40.10">
    <property type="entry name" value="Immunoglobulins"/>
    <property type="match status" value="1"/>
</dbReference>
<dbReference type="InterPro" id="IPR017853">
    <property type="entry name" value="GH"/>
</dbReference>
<sequence length="1163" mass="133363">MKQIKYILFFLLFQVVNAQVTIVVEELPSQTPEDATIFISGNFEGWTGGNEDFQLKNNNGQYTITLPEQKNAINFKFTQGTWETVESDEKGLAIENRTYAFAKPNDTLKIKIKGWTHLFDAQPQSTAAKNVSVISTEFEIPELNRKRRVWIYLPPNYKVSKKSFPVVYMHDGQNLFDASTSNFGEWEIDETLNKLFKEKQMELIVVGIDNGGDKRLDEYSPWEHEKYGGGEGDAYLEFVVNTLKPYIDTNYNTLADKSNTGIFGSSMGGLISHYAALKYPQVFGKVGVYSPAFWFAPEVFDFTQAKAKVTGTRMYFLAGGKEGEKASYNEISQTVRDMNKMVETLKNNGFPSKSITSKVVPEGKHNEKLWRENFKEAILWLFPEAVTERKFVSAEFQDGEFLKIEMNDGEYKIEFYTPEIVETTFVPNGEQLKPNSHAVVLSKAASDIQFKQNDSLLTFGTDDFQVKAHKQPFKIAYWYKGEEVTSEQYGYQKTDDFETLSFNLTPEEILYGGGARALGMNRRGHRLELYNKAHYGYETHSELMNFTLPIVLSSNKYLLHFDNAPIGFLDLDSQEDNTLTYETISGRKTYQVVVGESWYHIVDNYTNLTGKQPMLPRWALGNFSSRFGYHSQEETINTIKNFKEEDIPVDAIILDLYWFGKEVMGTMGNLEFDRDSFPNPKQMIKTLRDQDVETILITEPFILTTSKRWGEAVANKALTKDSLGNPATYDFFFGNTGLVDVFSKSGYNWFKNINKNLLNFGVTGIWGDLGEPEVHPSSLVHETGTANEVHNIYGHDWAKLVQEAFHEARPNQRPFILMRAGYSGSQRYGMVPWSGDVNRTWGGLQSQPEIALQMGMQGLAYMHSDLGGFAGANLDDELYIRWLQYGVFQPIFRPHAQEKVASEPVFRSKKAKILAKQAIELRYKLLPYNYQMMFENHTQGKPLMRPLFFEEPKNQDLLGYSKTYLWGSDILVAPILKADQKRQEIYFPKLSNWFDFYSDEKFKGGSTTTCDLKEESIPTFVRGGSFLPMAKPMQSTKEYDGSILELHYYFDDSKSEKSKSQLYNDDGLTSNTYEKGLYEILQFEAEIKERNLEIEFETELGANYQSTTKQIELIVHSIQKQPKRIKVDGKRQKARYNSSKKTIHIPITWNTKNNKTITLKLNL</sequence>
<dbReference type="GO" id="GO:0005975">
    <property type="term" value="P:carbohydrate metabolic process"/>
    <property type="evidence" value="ECO:0007669"/>
    <property type="project" value="InterPro"/>
</dbReference>
<dbReference type="InterPro" id="IPR048395">
    <property type="entry name" value="Glyco_hydro_31_C"/>
</dbReference>
<dbReference type="InterPro" id="IPR051816">
    <property type="entry name" value="Glycosyl_Hydrolase_31"/>
</dbReference>